<keyword evidence="3" id="KW-1185">Reference proteome</keyword>
<organism evidence="3 4">
    <name type="scientific">Toxocara canis</name>
    <name type="common">Canine roundworm</name>
    <dbReference type="NCBI Taxonomy" id="6265"/>
    <lineage>
        <taxon>Eukaryota</taxon>
        <taxon>Metazoa</taxon>
        <taxon>Ecdysozoa</taxon>
        <taxon>Nematoda</taxon>
        <taxon>Chromadorea</taxon>
        <taxon>Rhabditida</taxon>
        <taxon>Spirurina</taxon>
        <taxon>Ascaridomorpha</taxon>
        <taxon>Ascaridoidea</taxon>
        <taxon>Toxocaridae</taxon>
        <taxon>Toxocara</taxon>
    </lineage>
</organism>
<dbReference type="WBParaSite" id="TCNE_0001160401-mRNA-1">
    <property type="protein sequence ID" value="TCNE_0001160401-mRNA-1"/>
    <property type="gene ID" value="TCNE_0001160401"/>
</dbReference>
<dbReference type="Pfam" id="PF22214">
    <property type="entry name" value="Mec-4_10_cyt"/>
    <property type="match status" value="1"/>
</dbReference>
<dbReference type="Proteomes" id="UP000050794">
    <property type="component" value="Unassembled WGS sequence"/>
</dbReference>
<sequence length="198" mass="23499">MSIFETVAHIMLPKHVGRLKQMAWIKNLKNFERLKDSTEYMKAVYGDPLAYLKETEPPEKFLTDREYLGDLGYGECFNSTSSSTQPVAIYVRWIQCELISGDFDPKTLPYEKRLAWHFREFCYKTSAHVWIILFLGCMTMLYQNAQSVLDKYHRNEKIVDIQLKFGYFAMKICYLFFRIESNLLFSRQSRTTFSTIQR</sequence>
<accession>A0A183USY4</accession>
<feature type="domain" description="Degenerin mec-4/10 cytosolic" evidence="1">
    <location>
        <begin position="47"/>
        <end position="120"/>
    </location>
</feature>
<dbReference type="InterPro" id="IPR054001">
    <property type="entry name" value="Mec-4/10_cyt"/>
</dbReference>
<reference evidence="2 3" key="2">
    <citation type="submission" date="2018-11" db="EMBL/GenBank/DDBJ databases">
        <authorList>
            <consortium name="Pathogen Informatics"/>
        </authorList>
    </citation>
    <scope>NUCLEOTIDE SEQUENCE [LARGE SCALE GENOMIC DNA]</scope>
</reference>
<evidence type="ECO:0000313" key="2">
    <source>
        <dbReference type="EMBL" id="VDM42925.1"/>
    </source>
</evidence>
<dbReference type="AlphaFoldDB" id="A0A183USY4"/>
<gene>
    <name evidence="2" type="ORF">TCNE_LOCUS11604</name>
</gene>
<protein>
    <submittedName>
        <fullName evidence="4">Anoctamin</fullName>
    </submittedName>
</protein>
<name>A0A183USY4_TOXCA</name>
<evidence type="ECO:0000313" key="4">
    <source>
        <dbReference type="WBParaSite" id="TCNE_0001160401-mRNA-1"/>
    </source>
</evidence>
<dbReference type="EMBL" id="UYWY01020920">
    <property type="protein sequence ID" value="VDM42925.1"/>
    <property type="molecule type" value="Genomic_DNA"/>
</dbReference>
<evidence type="ECO:0000313" key="3">
    <source>
        <dbReference type="Proteomes" id="UP000050794"/>
    </source>
</evidence>
<proteinExistence type="predicted"/>
<evidence type="ECO:0000259" key="1">
    <source>
        <dbReference type="Pfam" id="PF22214"/>
    </source>
</evidence>
<reference evidence="4" key="1">
    <citation type="submission" date="2016-06" db="UniProtKB">
        <authorList>
            <consortium name="WormBaseParasite"/>
        </authorList>
    </citation>
    <scope>IDENTIFICATION</scope>
</reference>